<dbReference type="GO" id="GO:0002143">
    <property type="term" value="P:tRNA wobble position uridine thiolation"/>
    <property type="evidence" value="ECO:0007669"/>
    <property type="project" value="InterPro"/>
</dbReference>
<gene>
    <name evidence="2" type="ORF">VSF3289_02854</name>
    <name evidence="1" type="ORF">VSVS05_00105</name>
</gene>
<protein>
    <recommendedName>
        <fullName evidence="5">Protein TusB</fullName>
    </recommendedName>
</protein>
<dbReference type="Proteomes" id="UP000095131">
    <property type="component" value="Unassembled WGS sequence"/>
</dbReference>
<keyword evidence="3" id="KW-1185">Reference proteome</keyword>
<dbReference type="PATRIC" id="fig|45658.6.peg.2848"/>
<evidence type="ECO:0008006" key="5">
    <source>
        <dbReference type="Google" id="ProtNLM"/>
    </source>
</evidence>
<evidence type="ECO:0000313" key="1">
    <source>
        <dbReference type="EMBL" id="ANU35260.1"/>
    </source>
</evidence>
<dbReference type="Proteomes" id="UP000092528">
    <property type="component" value="Chromosome 1"/>
</dbReference>
<name>A0A1B1NSH5_9VIBR</name>
<dbReference type="InterPro" id="IPR027396">
    <property type="entry name" value="DsrEFH-like"/>
</dbReference>
<dbReference type="PANTHER" id="PTHR37526">
    <property type="entry name" value="PROTEIN TUSB"/>
    <property type="match status" value="1"/>
</dbReference>
<reference evidence="2 4" key="2">
    <citation type="submission" date="2016-08" db="EMBL/GenBank/DDBJ databases">
        <title>Genome sequencing of Vibrio scophthalmi strain FP3289, an isolated from Paralichthys olivaceus.</title>
        <authorList>
            <person name="Han H.-J."/>
        </authorList>
    </citation>
    <scope>NUCLEOTIDE SEQUENCE [LARGE SCALE GENOMIC DNA]</scope>
    <source>
        <strain evidence="2 4">FP3289</strain>
    </source>
</reference>
<dbReference type="InterPro" id="IPR007215">
    <property type="entry name" value="Sulphur_relay_TusB/DsrH"/>
</dbReference>
<dbReference type="EMBL" id="MDCJ01000002">
    <property type="protein sequence ID" value="ODS12540.1"/>
    <property type="molecule type" value="Genomic_DNA"/>
</dbReference>
<dbReference type="OrthoDB" id="9795117at2"/>
<evidence type="ECO:0000313" key="3">
    <source>
        <dbReference type="Proteomes" id="UP000092528"/>
    </source>
</evidence>
<accession>A0A1B1NSH5</accession>
<dbReference type="EMBL" id="CP016414">
    <property type="protein sequence ID" value="ANU35260.1"/>
    <property type="molecule type" value="Genomic_DNA"/>
</dbReference>
<proteinExistence type="predicted"/>
<dbReference type="GeneID" id="96871868"/>
<dbReference type="AlphaFoldDB" id="A0A1B1NSH5"/>
<dbReference type="PANTHER" id="PTHR37526:SF1">
    <property type="entry name" value="PROTEIN TUSB"/>
    <property type="match status" value="1"/>
</dbReference>
<dbReference type="KEGG" id="vsc:VSVS12_02894"/>
<dbReference type="NCBIfam" id="TIGR03011">
    <property type="entry name" value="sulf_tusB_dsrH"/>
    <property type="match status" value="1"/>
</dbReference>
<sequence>MLHIVQTAQALSEVSDAYQEGDQVLLVEDSVYVSHAQHPMFTILKPMDVSVLKEDALARGIFNRVSPSLCVVDFAGFVELTATHPTSLTWN</sequence>
<evidence type="ECO:0000313" key="2">
    <source>
        <dbReference type="EMBL" id="ODS12540.1"/>
    </source>
</evidence>
<evidence type="ECO:0000313" key="4">
    <source>
        <dbReference type="Proteomes" id="UP000095131"/>
    </source>
</evidence>
<dbReference type="Pfam" id="PF04077">
    <property type="entry name" value="DsrH"/>
    <property type="match status" value="1"/>
</dbReference>
<dbReference type="SUPFAM" id="SSF75169">
    <property type="entry name" value="DsrEFH-like"/>
    <property type="match status" value="1"/>
</dbReference>
<reference evidence="1 3" key="1">
    <citation type="submission" date="2016-07" db="EMBL/GenBank/DDBJ databases">
        <title>Genome sequencing of Vibrio scophthalmi strain VS-05, an isolated from Paralichthys olivaceus.</title>
        <authorList>
            <person name="Han H.-J."/>
        </authorList>
    </citation>
    <scope>NUCLEOTIDE SEQUENCE [LARGE SCALE GENOMIC DNA]</scope>
    <source>
        <strain evidence="1 3">VS-05</strain>
    </source>
</reference>
<dbReference type="GO" id="GO:1990228">
    <property type="term" value="C:sulfurtransferase complex"/>
    <property type="evidence" value="ECO:0007669"/>
    <property type="project" value="TreeGrafter"/>
</dbReference>
<dbReference type="STRING" id="45658.VSVS12_02894"/>
<dbReference type="Gene3D" id="3.40.1260.10">
    <property type="entry name" value="DsrEFH-like"/>
    <property type="match status" value="1"/>
</dbReference>
<dbReference type="RefSeq" id="WP_005595141.1">
    <property type="nucleotide sequence ID" value="NZ_CP016307.1"/>
</dbReference>
<organism evidence="2 4">
    <name type="scientific">Vibrio scophthalmi</name>
    <dbReference type="NCBI Taxonomy" id="45658"/>
    <lineage>
        <taxon>Bacteria</taxon>
        <taxon>Pseudomonadati</taxon>
        <taxon>Pseudomonadota</taxon>
        <taxon>Gammaproteobacteria</taxon>
        <taxon>Vibrionales</taxon>
        <taxon>Vibrionaceae</taxon>
        <taxon>Vibrio</taxon>
    </lineage>
</organism>